<proteinExistence type="predicted"/>
<accession>A0A426XE45</accession>
<sequence length="205" mass="22469">MSSSFQWGGLIFHGAKDEGSFEAHASYLRDAFDRVTKVIQLVKVKLGSGYLSTGQEDAEADTLEEYVIVLSFELLGTRDNGALILVKSGDFMSYQATDCPRAMLRPGVTQEWENRISVSPATRWQRPCMGVAICISIDQGELLGGHNGVEAGDRKGRGRDDESNGAQLPKSTVSVRKEMDSEEHHSAVEADLSIVKEEMQMQVNG</sequence>
<evidence type="ECO:0000313" key="2">
    <source>
        <dbReference type="EMBL" id="RRT37749.1"/>
    </source>
</evidence>
<comment type="caution">
    <text evidence="2">The sequence shown here is derived from an EMBL/GenBank/DDBJ whole genome shotgun (WGS) entry which is preliminary data.</text>
</comment>
<protein>
    <submittedName>
        <fullName evidence="2">Uncharacterized protein</fullName>
    </submittedName>
</protein>
<feature type="compositionally biased region" description="Basic and acidic residues" evidence="1">
    <location>
        <begin position="175"/>
        <end position="195"/>
    </location>
</feature>
<evidence type="ECO:0000313" key="3">
    <source>
        <dbReference type="Proteomes" id="UP000287651"/>
    </source>
</evidence>
<reference evidence="2 3" key="1">
    <citation type="journal article" date="2014" name="Agronomy (Basel)">
        <title>A Draft Genome Sequence for Ensete ventricosum, the Drought-Tolerant Tree Against Hunger.</title>
        <authorList>
            <person name="Harrison J."/>
            <person name="Moore K.A."/>
            <person name="Paszkiewicz K."/>
            <person name="Jones T."/>
            <person name="Grant M."/>
            <person name="Ambacheew D."/>
            <person name="Muzemil S."/>
            <person name="Studholme D.J."/>
        </authorList>
    </citation>
    <scope>NUCLEOTIDE SEQUENCE [LARGE SCALE GENOMIC DNA]</scope>
</reference>
<dbReference type="EMBL" id="AMZH03021927">
    <property type="protein sequence ID" value="RRT37749.1"/>
    <property type="molecule type" value="Genomic_DNA"/>
</dbReference>
<organism evidence="2 3">
    <name type="scientific">Ensete ventricosum</name>
    <name type="common">Abyssinian banana</name>
    <name type="synonym">Musa ensete</name>
    <dbReference type="NCBI Taxonomy" id="4639"/>
    <lineage>
        <taxon>Eukaryota</taxon>
        <taxon>Viridiplantae</taxon>
        <taxon>Streptophyta</taxon>
        <taxon>Embryophyta</taxon>
        <taxon>Tracheophyta</taxon>
        <taxon>Spermatophyta</taxon>
        <taxon>Magnoliopsida</taxon>
        <taxon>Liliopsida</taxon>
        <taxon>Zingiberales</taxon>
        <taxon>Musaceae</taxon>
        <taxon>Ensete</taxon>
    </lineage>
</organism>
<dbReference type="Proteomes" id="UP000287651">
    <property type="component" value="Unassembled WGS sequence"/>
</dbReference>
<feature type="region of interest" description="Disordered" evidence="1">
    <location>
        <begin position="146"/>
        <end position="195"/>
    </location>
</feature>
<name>A0A426XE45_ENSVE</name>
<feature type="compositionally biased region" description="Basic and acidic residues" evidence="1">
    <location>
        <begin position="151"/>
        <end position="162"/>
    </location>
</feature>
<dbReference type="AlphaFoldDB" id="A0A426XE45"/>
<feature type="compositionally biased region" description="Polar residues" evidence="1">
    <location>
        <begin position="164"/>
        <end position="174"/>
    </location>
</feature>
<gene>
    <name evidence="2" type="ORF">B296_00032989</name>
</gene>
<evidence type="ECO:0000256" key="1">
    <source>
        <dbReference type="SAM" id="MobiDB-lite"/>
    </source>
</evidence>